<dbReference type="Proteomes" id="UP000076078">
    <property type="component" value="Unassembled WGS sequence"/>
</dbReference>
<dbReference type="AlphaFoldDB" id="A0A152A2D1"/>
<dbReference type="EMBL" id="LODT01000015">
    <property type="protein sequence ID" value="KYR00369.1"/>
    <property type="molecule type" value="Genomic_DNA"/>
</dbReference>
<comment type="caution">
    <text evidence="1">The sequence shown here is derived from an EMBL/GenBank/DDBJ whole genome shotgun (WGS) entry which is preliminary data.</text>
</comment>
<keyword evidence="2" id="KW-1185">Reference proteome</keyword>
<protein>
    <submittedName>
        <fullName evidence="1">Uncharacterized protein</fullName>
    </submittedName>
</protein>
<reference evidence="1 2" key="1">
    <citation type="submission" date="2015-12" db="EMBL/GenBank/DDBJ databases">
        <title>Dictyostelia acquired genes for synthesis and detection of signals that induce cell-type specialization by lateral gene transfer from prokaryotes.</title>
        <authorList>
            <person name="Gloeckner G."/>
            <person name="Schaap P."/>
        </authorList>
    </citation>
    <scope>NUCLEOTIDE SEQUENCE [LARGE SCALE GENOMIC DNA]</scope>
    <source>
        <strain evidence="1 2">TK</strain>
    </source>
</reference>
<dbReference type="InParanoid" id="A0A152A2D1"/>
<accession>A0A152A2D1</accession>
<organism evidence="1 2">
    <name type="scientific">Tieghemostelium lacteum</name>
    <name type="common">Slime mold</name>
    <name type="synonym">Dictyostelium lacteum</name>
    <dbReference type="NCBI Taxonomy" id="361077"/>
    <lineage>
        <taxon>Eukaryota</taxon>
        <taxon>Amoebozoa</taxon>
        <taxon>Evosea</taxon>
        <taxon>Eumycetozoa</taxon>
        <taxon>Dictyostelia</taxon>
        <taxon>Dictyosteliales</taxon>
        <taxon>Raperosteliaceae</taxon>
        <taxon>Tieghemostelium</taxon>
    </lineage>
</organism>
<sequence>MGNMLIKINDQANTNNNDEIFYDTKLPNIIVKEILQYLINFAGDRNINLFLQKYTIICKEWNQKIIPSLKIEHNILVDTKDKSYGLDLLNRYQVEYNLVAFVTSKNLISNITANLDKITKLSISLMDHGIIEATVELLPSLKQLLLECNLTNANVKVGELVQLPLQKWFETKDLYIQIDMRLVDNFALNASDFMRVYPWSKNGLFSSGSLLLLNSSLIGDISHPICNIQSLELTEVKIDIKSFSVLFSNSPHFTTIQLCGIRNVNNNNDGEFQDCLVNTIMDLNLPNLEYLEIVDHEYPIQFKTLVKLYKDTKVKNLTTNYPSFIKSKSDNLSQEISNPHIEIFHFTSFYYGKSKKKMNFLKNWKSKSSLKHIVIDSKLLDSTDSKDYTLDTFTNLTKISYYSHNFNLLNSIVQLNLSKLQFIDIYNQNTTPSISTLIQPLQLNHTITSVSLTHSDFTFCQNLLSMNHTTIEHIHIVYLSLQIEDAPQTLIQAIKNNNVIRTLTIKYFNRVSQKYHYLESYIEIFNDGHQLENLYLPISHTNKQIDFKLFEKVINQNPQIQFLKVFGGAKVENILSKYFVKYRE</sequence>
<gene>
    <name evidence="1" type="ORF">DLAC_03114</name>
</gene>
<proteinExistence type="predicted"/>
<name>A0A152A2D1_TIELA</name>
<dbReference type="OrthoDB" id="27842at2759"/>
<evidence type="ECO:0000313" key="1">
    <source>
        <dbReference type="EMBL" id="KYR00369.1"/>
    </source>
</evidence>
<evidence type="ECO:0000313" key="2">
    <source>
        <dbReference type="Proteomes" id="UP000076078"/>
    </source>
</evidence>